<feature type="compositionally biased region" description="Low complexity" evidence="1">
    <location>
        <begin position="1314"/>
        <end position="1336"/>
    </location>
</feature>
<dbReference type="SMART" id="SM00222">
    <property type="entry name" value="Sec7"/>
    <property type="match status" value="1"/>
</dbReference>
<dbReference type="CDD" id="cd00171">
    <property type="entry name" value="Sec7"/>
    <property type="match status" value="1"/>
</dbReference>
<dbReference type="PANTHER" id="PTHR10663:SF388">
    <property type="entry name" value="GOLGI-SPECIFIC BREFELDIN A-RESISTANCE GUANINE NUCLEOTIDE EXCHANGE FACTOR 1"/>
    <property type="match status" value="1"/>
</dbReference>
<gene>
    <name evidence="3" type="ORF">Cvel_1429</name>
</gene>
<feature type="region of interest" description="Disordered" evidence="1">
    <location>
        <begin position="1398"/>
        <end position="1487"/>
    </location>
</feature>
<feature type="compositionally biased region" description="Basic and acidic residues" evidence="1">
    <location>
        <begin position="1894"/>
        <end position="1906"/>
    </location>
</feature>
<feature type="region of interest" description="Disordered" evidence="1">
    <location>
        <begin position="1886"/>
        <end position="1915"/>
    </location>
</feature>
<feature type="region of interest" description="Disordered" evidence="1">
    <location>
        <begin position="900"/>
        <end position="943"/>
    </location>
</feature>
<dbReference type="Pfam" id="PF01369">
    <property type="entry name" value="Sec7"/>
    <property type="match status" value="1"/>
</dbReference>
<feature type="domain" description="SEC7" evidence="2">
    <location>
        <begin position="743"/>
        <end position="1008"/>
    </location>
</feature>
<sequence>MESAGLTGISPVKCVKSEIHNIVTVLRLTKQFISPARFHSEITRDAESPKIRSFQQLFDSLSYVNEFHIDASHLEPFLAVIMSSETGGAATACALAAVNKFVAYNLIHPDSPSCPAAINALARGVLHCRFQASGTSADEVVLLKILGVLVDTLRCPAGAYLTDEHVWLMVRRCYQIRRQPRSTYLLRNSADNYLLQLVLTIFGHHKTRQAQTRRFADLCGGALPAGAGKPFGTESMWRTLKFLAWLTCYSSTSPALVFPPFPSSGREESGGSASVAIQNSPPPNGAAGSVTLAEMNGGSGAQGPNRSVSLTQVKSSHSATSLTSSASVPPGAGQRGQQRPDARTPERERGQGGANGGRSSPNGGTGGGGPPSADARGERESLRGGADEDDGLTVAFPLGVSGDDEEFCQEIRSLGLSLLNVALESGGEHLAGSPILVQVVQDDICKSLLQNSRTGSLFLLSVTLRCVFTLFLYFKRHLKVQLEIFFNSIQLKIAGSTQDVTQTAAGAGAKAGEWGEPGGPGAGGAAASSATAGMPQASLEQKELALESLVEFSREPELMREIYQNYDLDVRCTNLFEALVKCLVSCCKLEGGGMAGDGKAGGGDSRGSSGVNERETSVGGGPGPAFTALHRLALSGLTSILHSIASRCHMDPVVSIGTARGHGGTTAGVPVVPSTVVEGPGFLSPPPQEVRTPLDSPGPSPWEEEGGGPRRAATPSPPASEVSMSVATTVGGRKAASGESTAAVRERKEKKKRLSLAAQVFNTEPSKCLNPLQNLGFLTATPDAQSMSLFLKSTPGLDMRVIGEYLAKRKEWNGQVRSAFVNGFEFCNCGLVEGLKRLLSTFRLPGESQEIERIMETFASAYFRQQEKVEGMGPPETPPKDGPTELDLLTPRWIVIPSRDSRDRDSLKGGDGGGWEVTGSAGGASGAPGGEGQESGASPPSSRVVFHNSDTVFILSYSIIMLNTDLHNPQVKKKMSLEEFQRNNRGINGGEDLPLEFLLSVYEEIKEDPIRLDEEGTGGTGDDEGYWERIMRRLETADEFSTISPLMRAGPLEREMLQVLCDAGGLQSVRTAFESSKDFEVMKTCIGALLDFARVGVFFGFSPLLDGVVETLASYLRGGSMGIRSQVVIAPLVHCLSQYANLFRGAWGHTLDFLVQLYALGLLPPAVHELDDFTDPKGKPLHRLCRPQPPPLFFARPRGKGTHGAEEGGRGGFLSTIASLIFSAAEWSDEEDADTASPVKYASHQHPNQQLAVSPQNAANITGLIQMLNLPAPAPGTGPLPPPTTIPTTGAAEVKFAAASKSEPPTGTPPPPSQTQMQTQQPQPSSPTAANATPSGRAGGAGGAGPPPAYLELQAFVCSCRLEEILSERLRHLSTESAFALAEALVKRAHIFYLPSSSAPERDRERGSLRGEKDRDKAQRGQIARRNSEPGVGGPTSAPQAAPGAVPSGVSASSWDLPTAPPPIPLCVDEESLPAPAPPPSLAMEKSPGLAAISAPGTSVRHTDKISTPPLAPVPVPSLTHDPSGFPLPFPVLAVAPSFFLATDRASVSSSSARKGGEKPRGTAGQDRDREREWGAILPSPDMDAIASFKRLAEPVICLEFLSNLACIRDAVAGSHGSPVKKAIGSASTGAGLWEMVRSHFLRLLLYLQSVPPGMESGENFEVITAFAERVCVCCLRLCLRLGMEPELVADLLSLLSLLGTRLDARLFRLQLERVASALLTLVTRLSFVPGSLSDLVRSPTAAVTVGGGIRVSGFAVVAATLLRIAREAPVAAAEGAEQAERAAAAVQTALDCLDDLMGLVPVEASAAGAAEGDGQSGGEGGAEGARMSFGDLTVDGGGDARKQPPALSAQLQRLVEAGSGSLVIAALRTFAVHALPRSGRRGSLSQLVVEDGGEGKESDELREGGSEGTTGGGHSGIAAVRRLASLVPVFYWRDLSLWKSSLRALCFVGRWGGDRAVRTEALVLLSRALPAVPSSVLFNESAGPLAFPGELFTVLTEAVFPLLSAADTAEGHGFARASSASSAGDLLAETRPDPLSAETEAALQASAASSVSRLLLAHIDTLSAAAAPPQLQPPPPATATVQGAGRAVLTFFEAAVVRLVFILLREAESCAEHHREAYLQNVKNLTLVAATVPQSGGMGAPPSGVPPVSLDYIWDAVTTSFPHLHQELLAIVSALYPPAATDAPAPMPPPGEAAEAPAQVPPLSAHSLPAEAHPNHSTAHAEFGGGMSAPALGDTVGGAQQPMAAGEANGQVQQERGRSMEES</sequence>
<evidence type="ECO:0000256" key="1">
    <source>
        <dbReference type="SAM" id="MobiDB-lite"/>
    </source>
</evidence>
<proteinExistence type="predicted"/>
<dbReference type="PROSITE" id="PS50190">
    <property type="entry name" value="SEC7"/>
    <property type="match status" value="1"/>
</dbReference>
<feature type="compositionally biased region" description="Gly residues" evidence="1">
    <location>
        <begin position="595"/>
        <end position="605"/>
    </location>
</feature>
<organism evidence="3">
    <name type="scientific">Chromera velia CCMP2878</name>
    <dbReference type="NCBI Taxonomy" id="1169474"/>
    <lineage>
        <taxon>Eukaryota</taxon>
        <taxon>Sar</taxon>
        <taxon>Alveolata</taxon>
        <taxon>Colpodellida</taxon>
        <taxon>Chromeraceae</taxon>
        <taxon>Chromera</taxon>
    </lineage>
</organism>
<dbReference type="Pfam" id="PF12783">
    <property type="entry name" value="Sec7-like_HUS"/>
    <property type="match status" value="1"/>
</dbReference>
<feature type="compositionally biased region" description="Gly residues" evidence="1">
    <location>
        <begin position="515"/>
        <end position="524"/>
    </location>
</feature>
<dbReference type="VEuPathDB" id="CryptoDB:Cvel_1429"/>
<feature type="region of interest" description="Disordered" evidence="1">
    <location>
        <begin position="868"/>
        <end position="888"/>
    </location>
</feature>
<dbReference type="GO" id="GO:0012505">
    <property type="term" value="C:endomembrane system"/>
    <property type="evidence" value="ECO:0007669"/>
    <property type="project" value="UniProtKB-ARBA"/>
</dbReference>
<feature type="compositionally biased region" description="Gly residues" evidence="1">
    <location>
        <begin position="909"/>
        <end position="933"/>
    </location>
</feature>
<feature type="compositionally biased region" description="Basic and acidic residues" evidence="1">
    <location>
        <begin position="375"/>
        <end position="386"/>
    </location>
</feature>
<dbReference type="InterPro" id="IPR023394">
    <property type="entry name" value="Sec7_C_sf"/>
</dbReference>
<feature type="region of interest" description="Disordered" evidence="1">
    <location>
        <begin position="1233"/>
        <end position="1252"/>
    </location>
</feature>
<dbReference type="SUPFAM" id="SSF48425">
    <property type="entry name" value="Sec7 domain"/>
    <property type="match status" value="1"/>
</dbReference>
<dbReference type="Gene3D" id="1.10.220.20">
    <property type="match status" value="1"/>
</dbReference>
<protein>
    <recommendedName>
        <fullName evidence="2">SEC7 domain-containing protein</fullName>
    </recommendedName>
</protein>
<feature type="compositionally biased region" description="Polar residues" evidence="1">
    <location>
        <begin position="302"/>
        <end position="314"/>
    </location>
</feature>
<feature type="compositionally biased region" description="Basic and acidic residues" evidence="1">
    <location>
        <begin position="1555"/>
        <end position="1573"/>
    </location>
</feature>
<accession>A0A0G4HW90</accession>
<feature type="region of interest" description="Disordered" evidence="1">
    <location>
        <begin position="1809"/>
        <end position="1844"/>
    </location>
</feature>
<dbReference type="InterPro" id="IPR035999">
    <property type="entry name" value="Sec7_dom_sf"/>
</dbReference>
<evidence type="ECO:0000313" key="3">
    <source>
        <dbReference type="EMBL" id="CEM48738.1"/>
    </source>
</evidence>
<feature type="region of interest" description="Disordered" evidence="1">
    <location>
        <begin position="678"/>
        <end position="748"/>
    </location>
</feature>
<feature type="region of interest" description="Disordered" evidence="1">
    <location>
        <begin position="1297"/>
        <end position="1346"/>
    </location>
</feature>
<feature type="region of interest" description="Disordered" evidence="1">
    <location>
        <begin position="507"/>
        <end position="532"/>
    </location>
</feature>
<dbReference type="GO" id="GO:0005085">
    <property type="term" value="F:guanyl-nucleotide exchange factor activity"/>
    <property type="evidence" value="ECO:0007669"/>
    <property type="project" value="InterPro"/>
</dbReference>
<dbReference type="PANTHER" id="PTHR10663">
    <property type="entry name" value="GUANYL-NUCLEOTIDE EXCHANGE FACTOR"/>
    <property type="match status" value="1"/>
</dbReference>
<reference evidence="3" key="1">
    <citation type="submission" date="2014-11" db="EMBL/GenBank/DDBJ databases">
        <authorList>
            <person name="Otto D Thomas"/>
            <person name="Naeem Raeece"/>
        </authorList>
    </citation>
    <scope>NUCLEOTIDE SEQUENCE</scope>
</reference>
<feature type="compositionally biased region" description="Low complexity" evidence="1">
    <location>
        <begin position="315"/>
        <end position="327"/>
    </location>
</feature>
<dbReference type="EMBL" id="CDMZ01004134">
    <property type="protein sequence ID" value="CEM48738.1"/>
    <property type="molecule type" value="Genomic_DNA"/>
</dbReference>
<evidence type="ECO:0000259" key="2">
    <source>
        <dbReference type="PROSITE" id="PS50190"/>
    </source>
</evidence>
<name>A0A0G4HW90_9ALVE</name>
<dbReference type="GO" id="GO:0005737">
    <property type="term" value="C:cytoplasm"/>
    <property type="evidence" value="ECO:0007669"/>
    <property type="project" value="UniProtKB-ARBA"/>
</dbReference>
<feature type="region of interest" description="Disordered" evidence="1">
    <location>
        <begin position="595"/>
        <end position="622"/>
    </location>
</feature>
<feature type="region of interest" description="Disordered" evidence="1">
    <location>
        <begin position="1550"/>
        <end position="1573"/>
    </location>
</feature>
<feature type="region of interest" description="Disordered" evidence="1">
    <location>
        <begin position="2184"/>
        <end position="2264"/>
    </location>
</feature>
<feature type="region of interest" description="Disordered" evidence="1">
    <location>
        <begin position="262"/>
        <end position="390"/>
    </location>
</feature>
<dbReference type="Gene3D" id="1.10.1000.11">
    <property type="entry name" value="Arf Nucleotide-binding Site Opener,domain 2"/>
    <property type="match status" value="1"/>
</dbReference>
<feature type="compositionally biased region" description="Low complexity" evidence="1">
    <location>
        <begin position="2193"/>
        <end position="2203"/>
    </location>
</feature>
<feature type="compositionally biased region" description="Basic and acidic residues" evidence="1">
    <location>
        <begin position="338"/>
        <end position="350"/>
    </location>
</feature>
<feature type="compositionally biased region" description="Gly residues" evidence="1">
    <location>
        <begin position="1815"/>
        <end position="1824"/>
    </location>
</feature>
<dbReference type="InterPro" id="IPR032691">
    <property type="entry name" value="Mon2/Sec7/BIG1-like_HUS"/>
</dbReference>
<dbReference type="GO" id="GO:0016192">
    <property type="term" value="P:vesicle-mediated transport"/>
    <property type="evidence" value="ECO:0007669"/>
    <property type="project" value="UniProtKB-ARBA"/>
</dbReference>
<feature type="compositionally biased region" description="Basic and acidic residues" evidence="1">
    <location>
        <begin position="1400"/>
        <end position="1419"/>
    </location>
</feature>
<dbReference type="InterPro" id="IPR000904">
    <property type="entry name" value="Sec7_dom"/>
</dbReference>
<dbReference type="GO" id="GO:0032012">
    <property type="term" value="P:regulation of ARF protein signal transduction"/>
    <property type="evidence" value="ECO:0007669"/>
    <property type="project" value="InterPro"/>
</dbReference>